<protein>
    <recommendedName>
        <fullName evidence="4">DoxX-like family protein</fullName>
    </recommendedName>
</protein>
<gene>
    <name evidence="2" type="ORF">FJM65_12545</name>
</gene>
<dbReference type="RefSeq" id="WP_140621883.1">
    <property type="nucleotide sequence ID" value="NZ_VFRQ01000006.1"/>
</dbReference>
<dbReference type="OrthoDB" id="6199084at2"/>
<keyword evidence="3" id="KW-1185">Reference proteome</keyword>
<dbReference type="InterPro" id="IPR025695">
    <property type="entry name" value="DoxX-like"/>
</dbReference>
<name>A0A501W1T1_9BACT</name>
<comment type="caution">
    <text evidence="2">The sequence shown here is derived from an EMBL/GenBank/DDBJ whole genome shotgun (WGS) entry which is preliminary data.</text>
</comment>
<dbReference type="AlphaFoldDB" id="A0A501W1T1"/>
<sequence>MVRKPLYIETSIACSLETLWSYTQEPHIHQQWDLRFSEIKYLPKDEAVDLQRFHYSTDIGFGINVSGIGESVATKTKTNGESTSVLRFSSDSSISLISQGSGYWKYKPEANGVKFYTGYDYETRWGTLGQTIDKLIFRPLMVWATAWSFDCLRNWIEKGIHPKQAITSHITVLLSSIILSVIWLYQGIVPKLLFTDTGELEILRQSGLFSGFEEKILMAVGIAEIAWGLILLLSQTKLVHGINIAALTLLGLGALLSDASVYALPFNPFSLNIAMIGLSLVAIINIKHVPRASNCITKQRK</sequence>
<feature type="transmembrane region" description="Helical" evidence="1">
    <location>
        <begin position="241"/>
        <end position="263"/>
    </location>
</feature>
<proteinExistence type="predicted"/>
<evidence type="ECO:0000256" key="1">
    <source>
        <dbReference type="SAM" id="Phobius"/>
    </source>
</evidence>
<feature type="transmembrane region" description="Helical" evidence="1">
    <location>
        <begin position="216"/>
        <end position="234"/>
    </location>
</feature>
<reference evidence="2 3" key="1">
    <citation type="submission" date="2019-06" db="EMBL/GenBank/DDBJ databases">
        <title>A novel bacterium of genus Pontibacter, isolated from marine sediment.</title>
        <authorList>
            <person name="Huang H."/>
            <person name="Mo K."/>
            <person name="Hu Y."/>
        </authorList>
    </citation>
    <scope>NUCLEOTIDE SEQUENCE [LARGE SCALE GENOMIC DNA]</scope>
    <source>
        <strain evidence="2 3">HB172049</strain>
    </source>
</reference>
<feature type="transmembrane region" description="Helical" evidence="1">
    <location>
        <begin position="166"/>
        <end position="185"/>
    </location>
</feature>
<evidence type="ECO:0008006" key="4">
    <source>
        <dbReference type="Google" id="ProtNLM"/>
    </source>
</evidence>
<organism evidence="2 3">
    <name type="scientific">Pontibacter mangrovi</name>
    <dbReference type="NCBI Taxonomy" id="2589816"/>
    <lineage>
        <taxon>Bacteria</taxon>
        <taxon>Pseudomonadati</taxon>
        <taxon>Bacteroidota</taxon>
        <taxon>Cytophagia</taxon>
        <taxon>Cytophagales</taxon>
        <taxon>Hymenobacteraceae</taxon>
        <taxon>Pontibacter</taxon>
    </lineage>
</organism>
<feature type="transmembrane region" description="Helical" evidence="1">
    <location>
        <begin position="269"/>
        <end position="286"/>
    </location>
</feature>
<keyword evidence="1" id="KW-1133">Transmembrane helix</keyword>
<keyword evidence="1" id="KW-0812">Transmembrane</keyword>
<dbReference type="EMBL" id="VFRQ01000006">
    <property type="protein sequence ID" value="TPE43579.1"/>
    <property type="molecule type" value="Genomic_DNA"/>
</dbReference>
<dbReference type="SUPFAM" id="SSF55961">
    <property type="entry name" value="Bet v1-like"/>
    <property type="match status" value="1"/>
</dbReference>
<dbReference type="Proteomes" id="UP000316727">
    <property type="component" value="Unassembled WGS sequence"/>
</dbReference>
<evidence type="ECO:0000313" key="2">
    <source>
        <dbReference type="EMBL" id="TPE43579.1"/>
    </source>
</evidence>
<dbReference type="Pfam" id="PF13781">
    <property type="entry name" value="DoxX_3"/>
    <property type="match status" value="1"/>
</dbReference>
<keyword evidence="1" id="KW-0472">Membrane</keyword>
<evidence type="ECO:0000313" key="3">
    <source>
        <dbReference type="Proteomes" id="UP000316727"/>
    </source>
</evidence>
<accession>A0A501W1T1</accession>